<proteinExistence type="predicted"/>
<evidence type="ECO:0000313" key="2">
    <source>
        <dbReference type="Proteomes" id="UP001497482"/>
    </source>
</evidence>
<protein>
    <submittedName>
        <fullName evidence="1">Uncharacterized protein</fullName>
    </submittedName>
</protein>
<dbReference type="EMBL" id="OZ035834">
    <property type="protein sequence ID" value="CAL1576195.1"/>
    <property type="molecule type" value="Genomic_DNA"/>
</dbReference>
<sequence length="105" mass="12035">MQLLRRSSPRHTEHLLFPLRASDSAHSLVSVQPVRIDVPLVSTSSRHPPLTTFRSPAQRSDWTIPETTQAKYVWFQMDSEKREVGVYPKDGCLTLEMDVYPRDGV</sequence>
<dbReference type="Proteomes" id="UP001497482">
    <property type="component" value="Chromosome 12"/>
</dbReference>
<organism evidence="1 2">
    <name type="scientific">Knipowitschia caucasica</name>
    <name type="common">Caucasian dwarf goby</name>
    <name type="synonym">Pomatoschistus caucasicus</name>
    <dbReference type="NCBI Taxonomy" id="637954"/>
    <lineage>
        <taxon>Eukaryota</taxon>
        <taxon>Metazoa</taxon>
        <taxon>Chordata</taxon>
        <taxon>Craniata</taxon>
        <taxon>Vertebrata</taxon>
        <taxon>Euteleostomi</taxon>
        <taxon>Actinopterygii</taxon>
        <taxon>Neopterygii</taxon>
        <taxon>Teleostei</taxon>
        <taxon>Neoteleostei</taxon>
        <taxon>Acanthomorphata</taxon>
        <taxon>Gobiaria</taxon>
        <taxon>Gobiiformes</taxon>
        <taxon>Gobioidei</taxon>
        <taxon>Gobiidae</taxon>
        <taxon>Gobiinae</taxon>
        <taxon>Knipowitschia</taxon>
    </lineage>
</organism>
<gene>
    <name evidence="1" type="ORF">KC01_LOCUS7645</name>
</gene>
<reference evidence="1 2" key="1">
    <citation type="submission" date="2024-04" db="EMBL/GenBank/DDBJ databases">
        <authorList>
            <person name="Waldvogel A.-M."/>
            <person name="Schoenle A."/>
        </authorList>
    </citation>
    <scope>NUCLEOTIDE SEQUENCE [LARGE SCALE GENOMIC DNA]</scope>
</reference>
<evidence type="ECO:0000313" key="1">
    <source>
        <dbReference type="EMBL" id="CAL1576195.1"/>
    </source>
</evidence>
<name>A0AAV2JKD1_KNICA</name>
<dbReference type="AlphaFoldDB" id="A0AAV2JKD1"/>
<accession>A0AAV2JKD1</accession>
<keyword evidence="2" id="KW-1185">Reference proteome</keyword>